<dbReference type="EC" id="3.1.1.-" evidence="6"/>
<evidence type="ECO:0000256" key="5">
    <source>
        <dbReference type="ARBA" id="ARBA00023180"/>
    </source>
</evidence>
<dbReference type="GeneID" id="108562806"/>
<proteinExistence type="inferred from homology"/>
<evidence type="ECO:0000256" key="3">
    <source>
        <dbReference type="ARBA" id="ARBA00022801"/>
    </source>
</evidence>
<keyword evidence="8" id="KW-1185">Reference proteome</keyword>
<dbReference type="RefSeq" id="XP_017776730.1">
    <property type="nucleotide sequence ID" value="XM_017921241.1"/>
</dbReference>
<evidence type="ECO:0000313" key="8">
    <source>
        <dbReference type="Proteomes" id="UP000695000"/>
    </source>
</evidence>
<keyword evidence="5" id="KW-0325">Glycoprotein</keyword>
<keyword evidence="6" id="KW-0732">Signal</keyword>
<feature type="chain" id="PRO_5044961595" description="Carboxylic ester hydrolase" evidence="6">
    <location>
        <begin position="17"/>
        <end position="540"/>
    </location>
</feature>
<comment type="similarity">
    <text evidence="1 6">Belongs to the type-B carboxylesterase/lipase family.</text>
</comment>
<gene>
    <name evidence="9" type="primary">LOC108562806</name>
</gene>
<name>A0ABM1MQ80_NICVS</name>
<dbReference type="Gene3D" id="3.40.50.1820">
    <property type="entry name" value="alpha/beta hydrolase"/>
    <property type="match status" value="1"/>
</dbReference>
<evidence type="ECO:0000256" key="1">
    <source>
        <dbReference type="ARBA" id="ARBA00005964"/>
    </source>
</evidence>
<dbReference type="InterPro" id="IPR002018">
    <property type="entry name" value="CarbesteraseB"/>
</dbReference>
<organism evidence="8 9">
    <name type="scientific">Nicrophorus vespilloides</name>
    <name type="common">Boreal carrion beetle</name>
    <dbReference type="NCBI Taxonomy" id="110193"/>
    <lineage>
        <taxon>Eukaryota</taxon>
        <taxon>Metazoa</taxon>
        <taxon>Ecdysozoa</taxon>
        <taxon>Arthropoda</taxon>
        <taxon>Hexapoda</taxon>
        <taxon>Insecta</taxon>
        <taxon>Pterygota</taxon>
        <taxon>Neoptera</taxon>
        <taxon>Endopterygota</taxon>
        <taxon>Coleoptera</taxon>
        <taxon>Polyphaga</taxon>
        <taxon>Staphyliniformia</taxon>
        <taxon>Silphidae</taxon>
        <taxon>Nicrophorinae</taxon>
        <taxon>Nicrophorus</taxon>
    </lineage>
</organism>
<feature type="signal peptide" evidence="6">
    <location>
        <begin position="1"/>
        <end position="16"/>
    </location>
</feature>
<dbReference type="PANTHER" id="PTHR11559">
    <property type="entry name" value="CARBOXYLESTERASE"/>
    <property type="match status" value="1"/>
</dbReference>
<keyword evidence="2" id="KW-0719">Serine esterase</keyword>
<evidence type="ECO:0000256" key="6">
    <source>
        <dbReference type="RuleBase" id="RU361235"/>
    </source>
</evidence>
<dbReference type="InterPro" id="IPR029058">
    <property type="entry name" value="AB_hydrolase_fold"/>
</dbReference>
<sequence length="540" mass="61577">MLYFYLLVVLIDLFKCEEHIVEVEGGKLKGMAMKNYHGGYFLAFMSIPYAKPPLGPLRFKALERVSPWDGIRDATKKVPTCLQKPFSEQTGVEDCIYANVYTRDLNPKQLKSVMIYIHEGGFYFGTSSVDVIGPHHLMIEDIVLVTFNYRLGAMGFLNIDGSDIITNNGLKDQVYLLKWVQRNIHKFGGNKDSVTIFGESAGAAAVSLHLLSPMSKGLFHGAISQSGSALSPWIYGTKDTGFKIARELGITTDDPKLVVEELRKVPYKDLFEAQQALDWYVHVETEWNGGIVIERNREDSFITAKALDIFEEGLESQVPYLIGFTDIDGNIMELFVKTSGIHYNFTLQRDIPHLLTKGDSTIVKEVTEDLKNFYFNGKLPADYGYDLMELISDVWFKYPIVQVIRKYGNVQPVYLYEFRADTKLNVYKNFVPDIAKYKGAGHVDDLGYIFKHGLNPEIEKGSAEDKFVEKMVKLWTNFAKHRKPIPNGPSSELDNVEWKAAKPDQMNCLIMDIDGLKDSVLDLKFAHFWDKLYEKYNRKY</sequence>
<keyword evidence="4" id="KW-1015">Disulfide bond</keyword>
<protein>
    <recommendedName>
        <fullName evidence="6">Carboxylic ester hydrolase</fullName>
        <ecNumber evidence="6">3.1.1.-</ecNumber>
    </recommendedName>
</protein>
<accession>A0ABM1MQ80</accession>
<feature type="domain" description="Carboxylesterase type B" evidence="7">
    <location>
        <begin position="18"/>
        <end position="514"/>
    </location>
</feature>
<reference evidence="9" key="1">
    <citation type="submission" date="2025-08" db="UniProtKB">
        <authorList>
            <consortium name="RefSeq"/>
        </authorList>
    </citation>
    <scope>IDENTIFICATION</scope>
    <source>
        <tissue evidence="9">Whole Larva</tissue>
    </source>
</reference>
<evidence type="ECO:0000313" key="9">
    <source>
        <dbReference type="RefSeq" id="XP_017776730.1"/>
    </source>
</evidence>
<evidence type="ECO:0000259" key="7">
    <source>
        <dbReference type="Pfam" id="PF00135"/>
    </source>
</evidence>
<keyword evidence="3 6" id="KW-0378">Hydrolase</keyword>
<dbReference type="SUPFAM" id="SSF53474">
    <property type="entry name" value="alpha/beta-Hydrolases"/>
    <property type="match status" value="1"/>
</dbReference>
<dbReference type="Proteomes" id="UP000695000">
    <property type="component" value="Unplaced"/>
</dbReference>
<evidence type="ECO:0000256" key="2">
    <source>
        <dbReference type="ARBA" id="ARBA00022487"/>
    </source>
</evidence>
<dbReference type="InterPro" id="IPR019826">
    <property type="entry name" value="Carboxylesterase_B_AS"/>
</dbReference>
<evidence type="ECO:0000256" key="4">
    <source>
        <dbReference type="ARBA" id="ARBA00023157"/>
    </source>
</evidence>
<dbReference type="InterPro" id="IPR050309">
    <property type="entry name" value="Type-B_Carboxylest/Lipase"/>
</dbReference>
<dbReference type="PROSITE" id="PS00122">
    <property type="entry name" value="CARBOXYLESTERASE_B_1"/>
    <property type="match status" value="1"/>
</dbReference>
<dbReference type="Pfam" id="PF00135">
    <property type="entry name" value="COesterase"/>
    <property type="match status" value="1"/>
</dbReference>